<dbReference type="SUPFAM" id="SSF56672">
    <property type="entry name" value="DNA/RNA polymerases"/>
    <property type="match status" value="1"/>
</dbReference>
<evidence type="ECO:0000313" key="2">
    <source>
        <dbReference type="Proteomes" id="UP000325315"/>
    </source>
</evidence>
<keyword evidence="1" id="KW-0808">Transferase</keyword>
<dbReference type="Proteomes" id="UP000325315">
    <property type="component" value="Unassembled WGS sequence"/>
</dbReference>
<reference evidence="2" key="1">
    <citation type="journal article" date="2019" name="Plant Biotechnol. J.">
        <title>Genome sequencing of the Australian wild diploid species Gossypium australe highlights disease resistance and delayed gland morphogenesis.</title>
        <authorList>
            <person name="Cai Y."/>
            <person name="Cai X."/>
            <person name="Wang Q."/>
            <person name="Wang P."/>
            <person name="Zhang Y."/>
            <person name="Cai C."/>
            <person name="Xu Y."/>
            <person name="Wang K."/>
            <person name="Zhou Z."/>
            <person name="Wang C."/>
            <person name="Geng S."/>
            <person name="Li B."/>
            <person name="Dong Q."/>
            <person name="Hou Y."/>
            <person name="Wang H."/>
            <person name="Ai P."/>
            <person name="Liu Z."/>
            <person name="Yi F."/>
            <person name="Sun M."/>
            <person name="An G."/>
            <person name="Cheng J."/>
            <person name="Zhang Y."/>
            <person name="Shi Q."/>
            <person name="Xie Y."/>
            <person name="Shi X."/>
            <person name="Chang Y."/>
            <person name="Huang F."/>
            <person name="Chen Y."/>
            <person name="Hong S."/>
            <person name="Mi L."/>
            <person name="Sun Q."/>
            <person name="Zhang L."/>
            <person name="Zhou B."/>
            <person name="Peng R."/>
            <person name="Zhang X."/>
            <person name="Liu F."/>
        </authorList>
    </citation>
    <scope>NUCLEOTIDE SEQUENCE [LARGE SCALE GENOMIC DNA]</scope>
    <source>
        <strain evidence="2">cv. PA1801</strain>
    </source>
</reference>
<dbReference type="OrthoDB" id="8065738at2759"/>
<dbReference type="EMBL" id="SMMG02000005">
    <property type="protein sequence ID" value="KAA3474342.1"/>
    <property type="molecule type" value="Genomic_DNA"/>
</dbReference>
<keyword evidence="1" id="KW-0695">RNA-directed DNA polymerase</keyword>
<gene>
    <name evidence="1" type="ORF">EPI10_024638</name>
</gene>
<comment type="caution">
    <text evidence="1">The sequence shown here is derived from an EMBL/GenBank/DDBJ whole genome shotgun (WGS) entry which is preliminary data.</text>
</comment>
<sequence>MPLREFYRKFCRYSARNSCMLSLASCPLRGSELILKRIEAVVKWKQLKNVSEIQSFLGLAVSFEKLKSVLTQAPVLVQPESSKEFFVYNNA</sequence>
<protein>
    <submittedName>
        <fullName evidence="1">RNA-directed DNA polymerase-like protein</fullName>
    </submittedName>
</protein>
<accession>A0A5B6VZH2</accession>
<keyword evidence="1" id="KW-0548">Nucleotidyltransferase</keyword>
<dbReference type="InterPro" id="IPR043502">
    <property type="entry name" value="DNA/RNA_pol_sf"/>
</dbReference>
<organism evidence="1 2">
    <name type="scientific">Gossypium australe</name>
    <dbReference type="NCBI Taxonomy" id="47621"/>
    <lineage>
        <taxon>Eukaryota</taxon>
        <taxon>Viridiplantae</taxon>
        <taxon>Streptophyta</taxon>
        <taxon>Embryophyta</taxon>
        <taxon>Tracheophyta</taxon>
        <taxon>Spermatophyta</taxon>
        <taxon>Magnoliopsida</taxon>
        <taxon>eudicotyledons</taxon>
        <taxon>Gunneridae</taxon>
        <taxon>Pentapetalae</taxon>
        <taxon>rosids</taxon>
        <taxon>malvids</taxon>
        <taxon>Malvales</taxon>
        <taxon>Malvaceae</taxon>
        <taxon>Malvoideae</taxon>
        <taxon>Gossypium</taxon>
    </lineage>
</organism>
<name>A0A5B6VZH2_9ROSI</name>
<evidence type="ECO:0000313" key="1">
    <source>
        <dbReference type="EMBL" id="KAA3474342.1"/>
    </source>
</evidence>
<dbReference type="AlphaFoldDB" id="A0A5B6VZH2"/>
<dbReference type="GO" id="GO:0003964">
    <property type="term" value="F:RNA-directed DNA polymerase activity"/>
    <property type="evidence" value="ECO:0007669"/>
    <property type="project" value="UniProtKB-KW"/>
</dbReference>
<keyword evidence="2" id="KW-1185">Reference proteome</keyword>
<proteinExistence type="predicted"/>